<feature type="domain" description="HTH gntR-type" evidence="4">
    <location>
        <begin position="67"/>
        <end position="135"/>
    </location>
</feature>
<dbReference type="PANTHER" id="PTHR13017">
    <property type="entry name" value="5-FORMYLTETRAHYDROFOLATE CYCLO-LIGASE-RELATED"/>
    <property type="match status" value="1"/>
</dbReference>
<dbReference type="PANTHER" id="PTHR13017:SF0">
    <property type="entry name" value="METHENYLTETRAHYDROFOLATE SYNTHASE DOMAIN-CONTAINING PROTEIN"/>
    <property type="match status" value="1"/>
</dbReference>
<dbReference type="InterPro" id="IPR000524">
    <property type="entry name" value="Tscrpt_reg_HTH_GntR"/>
</dbReference>
<evidence type="ECO:0000259" key="4">
    <source>
        <dbReference type="PROSITE" id="PS50949"/>
    </source>
</evidence>
<organism evidence="5 6">
    <name type="scientific">Amnibacterium flavum</name>
    <dbReference type="NCBI Taxonomy" id="2173173"/>
    <lineage>
        <taxon>Bacteria</taxon>
        <taxon>Bacillati</taxon>
        <taxon>Actinomycetota</taxon>
        <taxon>Actinomycetes</taxon>
        <taxon>Micrococcales</taxon>
        <taxon>Microbacteriaceae</taxon>
        <taxon>Amnibacterium</taxon>
    </lineage>
</organism>
<dbReference type="SMART" id="SM00345">
    <property type="entry name" value="HTH_GNTR"/>
    <property type="match status" value="1"/>
</dbReference>
<comment type="caution">
    <text evidence="5">The sequence shown here is derived from an EMBL/GenBank/DDBJ whole genome shotgun (WGS) entry which is preliminary data.</text>
</comment>
<accession>A0A2V1HPJ1</accession>
<keyword evidence="6" id="KW-1185">Reference proteome</keyword>
<evidence type="ECO:0000256" key="1">
    <source>
        <dbReference type="ARBA" id="ARBA00023015"/>
    </source>
</evidence>
<dbReference type="Proteomes" id="UP000244893">
    <property type="component" value="Unassembled WGS sequence"/>
</dbReference>
<evidence type="ECO:0000256" key="2">
    <source>
        <dbReference type="ARBA" id="ARBA00023125"/>
    </source>
</evidence>
<proteinExistence type="predicted"/>
<dbReference type="OrthoDB" id="7363114at2"/>
<gene>
    <name evidence="5" type="ORF">DDQ50_12090</name>
</gene>
<dbReference type="Gene3D" id="3.40.50.10420">
    <property type="entry name" value="NagB/RpiA/CoA transferase-like"/>
    <property type="match status" value="1"/>
</dbReference>
<reference evidence="5 6" key="1">
    <citation type="submission" date="2018-05" db="EMBL/GenBank/DDBJ databases">
        <title>Amnibacterium sp. M8JJ-5, whole genome shotgun sequence.</title>
        <authorList>
            <person name="Tuo L."/>
        </authorList>
    </citation>
    <scope>NUCLEOTIDE SEQUENCE [LARGE SCALE GENOMIC DNA]</scope>
    <source>
        <strain evidence="5 6">M8JJ-5</strain>
    </source>
</reference>
<dbReference type="AlphaFoldDB" id="A0A2V1HPJ1"/>
<dbReference type="CDD" id="cd07377">
    <property type="entry name" value="WHTH_GntR"/>
    <property type="match status" value="1"/>
</dbReference>
<protein>
    <recommendedName>
        <fullName evidence="4">HTH gntR-type domain-containing protein</fullName>
    </recommendedName>
</protein>
<dbReference type="Pfam" id="PF00392">
    <property type="entry name" value="GntR"/>
    <property type="match status" value="1"/>
</dbReference>
<keyword evidence="3" id="KW-0804">Transcription</keyword>
<dbReference type="InterPro" id="IPR036388">
    <property type="entry name" value="WH-like_DNA-bd_sf"/>
</dbReference>
<dbReference type="InterPro" id="IPR036390">
    <property type="entry name" value="WH_DNA-bd_sf"/>
</dbReference>
<keyword evidence="2" id="KW-0238">DNA-binding</keyword>
<sequence>MSTAAATNLLRLSIRPQTSRRFDAGDRGAEADTIHGSPDDAFLTYREGVTAMGSAGVPLLERSAELPPLYRQALQALETLAMATSFDDLSPLPPEPQLAARLGVSRGTLRRATDELAREGLLRIQAGRGTFVNKQTQIRRVVRSQLIDHVKPDSRFDLDITQFVPDFDGSDECTRQTLELDAVRDATTIFVAPDNSLIGLRRSLLLQGKRLLVPTFGGRRGMFLIDGSIGDPAALAGAATLDGMEEHGRVLELRELRELGHVDVMVTGAVAVTSGGVHVGGGEGYLDLEWGILRELDLVDDDVPVIAVVHTTQFVDIPLDPKASDCLIDIVVTPAETVRLDHAAGKPSGLDREWIRHRRAAVSSYFQQLNTDR</sequence>
<evidence type="ECO:0000313" key="5">
    <source>
        <dbReference type="EMBL" id="PVZ94445.1"/>
    </source>
</evidence>
<dbReference type="GO" id="GO:0005737">
    <property type="term" value="C:cytoplasm"/>
    <property type="evidence" value="ECO:0007669"/>
    <property type="project" value="TreeGrafter"/>
</dbReference>
<dbReference type="Pfam" id="PF01812">
    <property type="entry name" value="5-FTHF_cyc-lig"/>
    <property type="match status" value="1"/>
</dbReference>
<evidence type="ECO:0000313" key="6">
    <source>
        <dbReference type="Proteomes" id="UP000244893"/>
    </source>
</evidence>
<dbReference type="InterPro" id="IPR037171">
    <property type="entry name" value="NagB/RpiA_transferase-like"/>
</dbReference>
<dbReference type="GO" id="GO:0003677">
    <property type="term" value="F:DNA binding"/>
    <property type="evidence" value="ECO:0007669"/>
    <property type="project" value="UniProtKB-KW"/>
</dbReference>
<dbReference type="PRINTS" id="PR00035">
    <property type="entry name" value="HTHGNTR"/>
</dbReference>
<dbReference type="SUPFAM" id="SSF100950">
    <property type="entry name" value="NagB/RpiA/CoA transferase-like"/>
    <property type="match status" value="1"/>
</dbReference>
<dbReference type="SUPFAM" id="SSF46785">
    <property type="entry name" value="Winged helix' DNA-binding domain"/>
    <property type="match status" value="1"/>
</dbReference>
<dbReference type="InterPro" id="IPR024185">
    <property type="entry name" value="FTHF_cligase-like_sf"/>
</dbReference>
<keyword evidence="1" id="KW-0805">Transcription regulation</keyword>
<evidence type="ECO:0000256" key="3">
    <source>
        <dbReference type="ARBA" id="ARBA00023163"/>
    </source>
</evidence>
<dbReference type="GO" id="GO:0003700">
    <property type="term" value="F:DNA-binding transcription factor activity"/>
    <property type="evidence" value="ECO:0007669"/>
    <property type="project" value="InterPro"/>
</dbReference>
<dbReference type="Gene3D" id="1.10.10.10">
    <property type="entry name" value="Winged helix-like DNA-binding domain superfamily/Winged helix DNA-binding domain"/>
    <property type="match status" value="1"/>
</dbReference>
<name>A0A2V1HPJ1_9MICO</name>
<dbReference type="PROSITE" id="PS50949">
    <property type="entry name" value="HTH_GNTR"/>
    <property type="match status" value="1"/>
</dbReference>
<dbReference type="EMBL" id="QEOP01000002">
    <property type="protein sequence ID" value="PVZ94445.1"/>
    <property type="molecule type" value="Genomic_DNA"/>
</dbReference>
<dbReference type="InterPro" id="IPR002698">
    <property type="entry name" value="FTHF_cligase"/>
</dbReference>